<comment type="similarity">
    <text evidence="1">Belongs to the DNA polymerase type-Y family.</text>
</comment>
<dbReference type="InterPro" id="IPR043128">
    <property type="entry name" value="Rev_trsase/Diguanyl_cyclase"/>
</dbReference>
<dbReference type="InterPro" id="IPR024728">
    <property type="entry name" value="PolY_HhH_motif"/>
</dbReference>
<reference evidence="7 8" key="1">
    <citation type="submission" date="2017-05" db="EMBL/GenBank/DDBJ databases">
        <authorList>
            <person name="Varghese N."/>
            <person name="Submissions S."/>
        </authorList>
    </citation>
    <scope>NUCLEOTIDE SEQUENCE [LARGE SCALE GENOMIC DNA]</scope>
    <source>
        <strain evidence="7 8">DSM 26001</strain>
    </source>
</reference>
<evidence type="ECO:0000256" key="4">
    <source>
        <dbReference type="ARBA" id="ARBA00023204"/>
    </source>
</evidence>
<dbReference type="Pfam" id="PF13438">
    <property type="entry name" value="DUF4113"/>
    <property type="match status" value="1"/>
</dbReference>
<dbReference type="EMBL" id="FXUL01000047">
    <property type="protein sequence ID" value="SMP81697.1"/>
    <property type="molecule type" value="Genomic_DNA"/>
</dbReference>
<evidence type="ECO:0000256" key="5">
    <source>
        <dbReference type="ARBA" id="ARBA00023236"/>
    </source>
</evidence>
<accession>A0ABY1QV35</accession>
<dbReference type="InterPro" id="IPR050116">
    <property type="entry name" value="DNA_polymerase-Y"/>
</dbReference>
<dbReference type="Pfam" id="PF00817">
    <property type="entry name" value="IMS"/>
    <property type="match status" value="1"/>
</dbReference>
<dbReference type="InterPro" id="IPR025188">
    <property type="entry name" value="DUF4113"/>
</dbReference>
<dbReference type="NCBIfam" id="NF002955">
    <property type="entry name" value="PRK03609.1"/>
    <property type="match status" value="1"/>
</dbReference>
<name>A0ABY1QV35_9BURK</name>
<dbReference type="PROSITE" id="PS50173">
    <property type="entry name" value="UMUC"/>
    <property type="match status" value="1"/>
</dbReference>
<dbReference type="CDD" id="cd01700">
    <property type="entry name" value="PolY_Pol_V_umuC"/>
    <property type="match status" value="1"/>
</dbReference>
<keyword evidence="4" id="KW-0234">DNA repair</keyword>
<comment type="caution">
    <text evidence="7">The sequence shown here is derived from an EMBL/GenBank/DDBJ whole genome shotgun (WGS) entry which is preliminary data.</text>
</comment>
<dbReference type="InterPro" id="IPR043502">
    <property type="entry name" value="DNA/RNA_pol_sf"/>
</dbReference>
<dbReference type="Gene3D" id="3.40.1170.60">
    <property type="match status" value="1"/>
</dbReference>
<organism evidence="7 8">
    <name type="scientific">Noviherbaspirillum suwonense</name>
    <dbReference type="NCBI Taxonomy" id="1224511"/>
    <lineage>
        <taxon>Bacteria</taxon>
        <taxon>Pseudomonadati</taxon>
        <taxon>Pseudomonadota</taxon>
        <taxon>Betaproteobacteria</taxon>
        <taxon>Burkholderiales</taxon>
        <taxon>Oxalobacteraceae</taxon>
        <taxon>Noviherbaspirillum</taxon>
    </lineage>
</organism>
<dbReference type="Pfam" id="PF11798">
    <property type="entry name" value="IMS_HHH"/>
    <property type="match status" value="1"/>
</dbReference>
<keyword evidence="2" id="KW-0227">DNA damage</keyword>
<sequence length="436" mass="48334">MNMQRTSGALYALVDCNNYYCSCERVFNPRLEGRPLVVLSNNDGCAVARSQEAKDLGVKMGTPWFQLQDLVRQHRLVGLSSNYTLYGDMSARVVQVLSQFSPDYEVYSIDESFLQVDQMRLLWPSFTAMGKAIRMRVRQWTGIPVCVGLAPTRTLAKLANHIAKKNPQFGGVFDLTAYPSVDLDILLSSIDVGEVWGVGRRIAEKLHGMGIHTVQDLRRTSPKTIRAHFSVVMERTVTELQGNPCMDLEEVAPAKKQIISSKSFGASVATQEELMEALATYVSRAAEKLRAQHSVCGVLQVFIHTNQFRPDDPQYSNAVTIPLPYPTSDTRKLASAAAMGLRAIFRNGFLYKKCGVMLLDISPAGTIQRSLFDAVEENAMHSAAIMSVLDGLNTRFGRDTVKVAAAGTAQRWIARAENKSQCFTTRWTELPKAIAN</sequence>
<dbReference type="InterPro" id="IPR017961">
    <property type="entry name" value="DNA_pol_Y-fam_little_finger"/>
</dbReference>
<evidence type="ECO:0000313" key="7">
    <source>
        <dbReference type="EMBL" id="SMP81697.1"/>
    </source>
</evidence>
<dbReference type="PANTHER" id="PTHR11076">
    <property type="entry name" value="DNA REPAIR POLYMERASE UMUC / TRANSFERASE FAMILY MEMBER"/>
    <property type="match status" value="1"/>
</dbReference>
<evidence type="ECO:0000256" key="1">
    <source>
        <dbReference type="ARBA" id="ARBA00010945"/>
    </source>
</evidence>
<dbReference type="SUPFAM" id="SSF56672">
    <property type="entry name" value="DNA/RNA polymerases"/>
    <property type="match status" value="1"/>
</dbReference>
<evidence type="ECO:0000256" key="2">
    <source>
        <dbReference type="ARBA" id="ARBA00022763"/>
    </source>
</evidence>
<dbReference type="Gene3D" id="1.10.150.20">
    <property type="entry name" value="5' to 3' exonuclease, C-terminal subdomain"/>
    <property type="match status" value="1"/>
</dbReference>
<protein>
    <submittedName>
        <fullName evidence="7">DNA polymerase V</fullName>
    </submittedName>
</protein>
<dbReference type="Gene3D" id="3.30.70.270">
    <property type="match status" value="1"/>
</dbReference>
<dbReference type="RefSeq" id="WP_283445715.1">
    <property type="nucleotide sequence ID" value="NZ_FXUL01000047.1"/>
</dbReference>
<evidence type="ECO:0000256" key="3">
    <source>
        <dbReference type="ARBA" id="ARBA00023199"/>
    </source>
</evidence>
<keyword evidence="3" id="KW-0741">SOS mutagenesis</keyword>
<gene>
    <name evidence="7" type="ORF">SAMN06295970_1475</name>
</gene>
<dbReference type="PANTHER" id="PTHR11076:SF34">
    <property type="entry name" value="PROTEIN UMUC"/>
    <property type="match status" value="1"/>
</dbReference>
<keyword evidence="5" id="KW-0742">SOS response</keyword>
<proteinExistence type="inferred from homology"/>
<feature type="domain" description="UmuC" evidence="6">
    <location>
        <begin position="11"/>
        <end position="199"/>
    </location>
</feature>
<evidence type="ECO:0000259" key="6">
    <source>
        <dbReference type="PROSITE" id="PS50173"/>
    </source>
</evidence>
<dbReference type="InterPro" id="IPR001126">
    <property type="entry name" value="UmuC"/>
</dbReference>
<dbReference type="Pfam" id="PF11799">
    <property type="entry name" value="IMS_C"/>
    <property type="match status" value="1"/>
</dbReference>
<evidence type="ECO:0000313" key="8">
    <source>
        <dbReference type="Proteomes" id="UP001158049"/>
    </source>
</evidence>
<keyword evidence="8" id="KW-1185">Reference proteome</keyword>
<dbReference type="Proteomes" id="UP001158049">
    <property type="component" value="Unassembled WGS sequence"/>
</dbReference>